<accession>A0A370FMQ3</accession>
<dbReference type="AlphaFoldDB" id="A0A370FMQ3"/>
<name>A0A370FMQ3_9BURK</name>
<organism evidence="1 2">
    <name type="scientific">Pseudacidovorax intermedius</name>
    <dbReference type="NCBI Taxonomy" id="433924"/>
    <lineage>
        <taxon>Bacteria</taxon>
        <taxon>Pseudomonadati</taxon>
        <taxon>Pseudomonadota</taxon>
        <taxon>Betaproteobacteria</taxon>
        <taxon>Burkholderiales</taxon>
        <taxon>Comamonadaceae</taxon>
        <taxon>Pseudacidovorax</taxon>
    </lineage>
</organism>
<dbReference type="EMBL" id="QQAV01000003">
    <property type="protein sequence ID" value="RDI26136.1"/>
    <property type="molecule type" value="Genomic_DNA"/>
</dbReference>
<dbReference type="Proteomes" id="UP000255265">
    <property type="component" value="Unassembled WGS sequence"/>
</dbReference>
<protein>
    <submittedName>
        <fullName evidence="1">Uncharacterized protein</fullName>
    </submittedName>
</protein>
<keyword evidence="2" id="KW-1185">Reference proteome</keyword>
<proteinExistence type="predicted"/>
<dbReference type="RefSeq" id="WP_114802709.1">
    <property type="nucleotide sequence ID" value="NZ_QQAV01000003.1"/>
</dbReference>
<comment type="caution">
    <text evidence="1">The sequence shown here is derived from an EMBL/GenBank/DDBJ whole genome shotgun (WGS) entry which is preliminary data.</text>
</comment>
<sequence>MNAPLPVDSCSLAAQLEAGAQELALAGAMLAQAMGDLRAGFVQVAGAHADSDVAVRTALRQVMVALQAEDTLGQLLQAAQRRQSQLAGALRHVAADTGSADAVRRSPAWPPVAAWGDAHGTVCPKPGAPGAGTHEFF</sequence>
<evidence type="ECO:0000313" key="1">
    <source>
        <dbReference type="EMBL" id="RDI26136.1"/>
    </source>
</evidence>
<evidence type="ECO:0000313" key="2">
    <source>
        <dbReference type="Proteomes" id="UP000255265"/>
    </source>
</evidence>
<dbReference type="OrthoDB" id="10008147at2"/>
<reference evidence="1 2" key="1">
    <citation type="submission" date="2018-07" db="EMBL/GenBank/DDBJ databases">
        <title>Genomic Encyclopedia of Type Strains, Phase IV (KMG-IV): sequencing the most valuable type-strain genomes for metagenomic binning, comparative biology and taxonomic classification.</title>
        <authorList>
            <person name="Goeker M."/>
        </authorList>
    </citation>
    <scope>NUCLEOTIDE SEQUENCE [LARGE SCALE GENOMIC DNA]</scope>
    <source>
        <strain evidence="1 2">DSM 21352</strain>
    </source>
</reference>
<gene>
    <name evidence="1" type="ORF">DFR41_103293</name>
</gene>